<reference evidence="2 3" key="1">
    <citation type="submission" date="2019-07" db="EMBL/GenBank/DDBJ databases">
        <title>R&amp;d 2014.</title>
        <authorList>
            <person name="Klenk H.-P."/>
        </authorList>
    </citation>
    <scope>NUCLEOTIDE SEQUENCE [LARGE SCALE GENOMIC DNA]</scope>
    <source>
        <strain evidence="2 3">DSM 43868</strain>
    </source>
</reference>
<name>A0A562I4S0_MICOL</name>
<gene>
    <name evidence="2" type="ORF">JD77_00893</name>
</gene>
<dbReference type="AlphaFoldDB" id="A0A562I4S0"/>
<dbReference type="RefSeq" id="WP_145773164.1">
    <property type="nucleotide sequence ID" value="NZ_BAAATQ010000280.1"/>
</dbReference>
<proteinExistence type="predicted"/>
<dbReference type="Gene3D" id="1.10.10.10">
    <property type="entry name" value="Winged helix-like DNA-binding domain superfamily/Winged helix DNA-binding domain"/>
    <property type="match status" value="1"/>
</dbReference>
<sequence>MWRHIIAQVRVDADNREDWNLYALGTAAFGLVARAARLAMPDEDDPAERFVKAQYELMYAFLDRMQATVTTAAGTRWRMDIDRPNVYSRLLGGAYDHASGRTEHRRKQLTRRHDETAAEHQARIARLREEEPREVPVGTDREVSAHHEKRQARPDTRGMDAVIARLQELVRQSVNMPAAYRIDPTSAELLQRTYLDGEPLGHVAAELNLSQSNASKRRATAVQRLRRLITIKAVPRQPPHR</sequence>
<comment type="caution">
    <text evidence="2">The sequence shown here is derived from an EMBL/GenBank/DDBJ whole genome shotgun (WGS) entry which is preliminary data.</text>
</comment>
<dbReference type="OrthoDB" id="3346339at2"/>
<dbReference type="EMBL" id="VLKE01000001">
    <property type="protein sequence ID" value="TWH65952.1"/>
    <property type="molecule type" value="Genomic_DNA"/>
</dbReference>
<evidence type="ECO:0000313" key="2">
    <source>
        <dbReference type="EMBL" id="TWH65952.1"/>
    </source>
</evidence>
<protein>
    <submittedName>
        <fullName evidence="2">Uncharacterized protein</fullName>
    </submittedName>
</protein>
<feature type="region of interest" description="Disordered" evidence="1">
    <location>
        <begin position="129"/>
        <end position="155"/>
    </location>
</feature>
<dbReference type="InterPro" id="IPR036388">
    <property type="entry name" value="WH-like_DNA-bd_sf"/>
</dbReference>
<dbReference type="Proteomes" id="UP000319825">
    <property type="component" value="Unassembled WGS sequence"/>
</dbReference>
<evidence type="ECO:0000313" key="3">
    <source>
        <dbReference type="Proteomes" id="UP000319825"/>
    </source>
</evidence>
<organism evidence="2 3">
    <name type="scientific">Micromonospora olivasterospora</name>
    <dbReference type="NCBI Taxonomy" id="1880"/>
    <lineage>
        <taxon>Bacteria</taxon>
        <taxon>Bacillati</taxon>
        <taxon>Actinomycetota</taxon>
        <taxon>Actinomycetes</taxon>
        <taxon>Micromonosporales</taxon>
        <taxon>Micromonosporaceae</taxon>
        <taxon>Micromonospora</taxon>
    </lineage>
</organism>
<accession>A0A562I4S0</accession>
<keyword evidence="3" id="KW-1185">Reference proteome</keyword>
<evidence type="ECO:0000256" key="1">
    <source>
        <dbReference type="SAM" id="MobiDB-lite"/>
    </source>
</evidence>